<dbReference type="Proteomes" id="UP000828048">
    <property type="component" value="Chromosome 2"/>
</dbReference>
<name>A0ACB7X1P8_9ERIC</name>
<keyword evidence="2" id="KW-1185">Reference proteome</keyword>
<dbReference type="EMBL" id="CM037152">
    <property type="protein sequence ID" value="KAH7834588.1"/>
    <property type="molecule type" value="Genomic_DNA"/>
</dbReference>
<evidence type="ECO:0000313" key="1">
    <source>
        <dbReference type="EMBL" id="KAH7834588.1"/>
    </source>
</evidence>
<organism evidence="1 2">
    <name type="scientific">Vaccinium darrowii</name>
    <dbReference type="NCBI Taxonomy" id="229202"/>
    <lineage>
        <taxon>Eukaryota</taxon>
        <taxon>Viridiplantae</taxon>
        <taxon>Streptophyta</taxon>
        <taxon>Embryophyta</taxon>
        <taxon>Tracheophyta</taxon>
        <taxon>Spermatophyta</taxon>
        <taxon>Magnoliopsida</taxon>
        <taxon>eudicotyledons</taxon>
        <taxon>Gunneridae</taxon>
        <taxon>Pentapetalae</taxon>
        <taxon>asterids</taxon>
        <taxon>Ericales</taxon>
        <taxon>Ericaceae</taxon>
        <taxon>Vaccinioideae</taxon>
        <taxon>Vaccinieae</taxon>
        <taxon>Vaccinium</taxon>
    </lineage>
</organism>
<proteinExistence type="predicted"/>
<protein>
    <submittedName>
        <fullName evidence="1">Uncharacterized protein</fullName>
    </submittedName>
</protein>
<accession>A0ACB7X1P8</accession>
<reference evidence="1 2" key="1">
    <citation type="journal article" date="2021" name="Hortic Res">
        <title>High-quality reference genome and annotation aids understanding of berry development for evergreen blueberry (Vaccinium darrowii).</title>
        <authorList>
            <person name="Yu J."/>
            <person name="Hulse-Kemp A.M."/>
            <person name="Babiker E."/>
            <person name="Staton M."/>
        </authorList>
    </citation>
    <scope>NUCLEOTIDE SEQUENCE [LARGE SCALE GENOMIC DNA]</scope>
    <source>
        <strain evidence="2">cv. NJ 8807/NJ 8810</strain>
        <tissue evidence="1">Young leaf</tissue>
    </source>
</reference>
<sequence>MEDEEECKKRVHESASPQQDIGFTMEDKPLDTVVEDVHTTTGQCEFFPELADSEPIVSNSSVEAQNDDPAVAEKYVSPLVVSTSPVGAAEDAEDVAVFRSDGVETKAAEVDKVENKALEMPESSSHDTSPIVGDKDVEVAVKETGIPTDCSEFVWARDGEVAEAEGEASAARGEMENNVEVKGEDESQLVGVNEVSADEIPQVGRANEVETKSGCELETSVGKFVSELDDSKLDELEGELSKMEPGLDESERHDITSPIPGGVVVDGSLQGGNEMELENEVETKELGSSVGEFVSEFKDSRLLGVEGGVSKSEPGLDESELADVKSPVAGAVVVDGSLEGANEMELENEVETKGLGSSGAGEFVSEVGDLQLLGVGSSVATKNDEDKGVVMKGESGMEDTEMDMELEAEVTNEGGSTSVPLLDNSHSVDGENDVGAEAEDEAPMVDTEMETETEVGESPEADKGVSGGGKRKRGKVTKVLAKPPPRKKVIGEDVCFICFDGGDMVLCDRRGCPKAYHPSCVNRDEAFFRAKGRWNCGWHLCSHCEKNAHYMCYTCTFSLCKTCIKEFVFFRVRTNKGFCETCMKTVMLIENNERASKEDRVNFDDKSSWEYLFKDYWEDLKAKLSLSADELAEAKNPWKGSDVLAGKQESPEEVFDATNDRGSGSESSENVVTRKSKRKAKKKSKSLTKEEDLPSSRVVVDAGGTSLHRNSEWASTELLEFVMHMKNGDDSVLSQFDVQALLLEYIKRNKLRDPRKKSQIICDSRLGNLFGKARVGHFEMLKLLESHFLVKEDSQPDDVQGSVVDTVVNHLEADEIIDAPRKGSKDRRRKMRRKDDLGGPQSNLGDYAAIDIHNISLIYLRRKLVEDLLEDLEKFHDKVFGTFVRIRISGSTQNQDMYRLVQVVGTRKAAELYKVGKKVTDLVLEILNLNKTEVVSIDTVSNQEFTEDECKRLRQSIKCGLIERLTVGDILDKAMEIQEARVNDWLETETVRLSHLRDRASDLGRKKELRECVEKLQLLKTPEERMRRLEEVPKIHADPKMDPSYESEEEDTEMEDNKQETYPSPRGSGFSRKGREPNSPHRGNFSPIDSGSSTRTNSGKNWDTNRNMCNKGFPIKSEEATVVGEIKNENVRNQGRDKEANTDKVHSGTNYETIGRDSRSFAKSESFTGAAASETSQASLAAAGVAETSIKINETEKMWHYQDPAGKIQGPFSLVQLRKWNSNGYFPVDLRIWKTTEKQDNSLLLTDALAGRFFQKKELPPIDNNFSMPPQTVRSPHLSSTHAGKPYGASLHHRKEGGEGGIRSQVEPSSSSGWATPSVEVPKASADRLVTDYSRNESTNLPSPTPMSSTPRWTGGKASESKWSSNSAAGVNSFPGGNGPTQSPPVATSVSSGQFSQSGSKEHAAVESFGVSTPLSVSSSSLMAPRSEQQGASQTIVTSGGHGIQHSVETQQWGPGSVQTQEMGAVPHQNTGTETTQAWGGAAAQNSEANPSLPAYGQWGAVPTIQNPTGNFSAPVFSAFPQPDPWRPPAVANNQSNIQPAAAPNVPWGMGVAPNNAFVPAQNNVNTVWVPMPGNPNMGWVGPAPGATNMNWGAPVQGTVNQGWVATTGNPGAMVQGILPGNVNQSWVPQTGNPGSGIPQAGNPGSGMQPGNGNPGWVAPTGNPGFNVQGQAPGNVNPAWGTPTGNPGPTTVPVPAAPGNANPGWGPPAPGNNGMRGNDKQHNGNNRFSGQRDRGGFGGSGRWNNRQSSGGGQRPPNTICPFYQNGHCRKGAHCDMLHK</sequence>
<comment type="caution">
    <text evidence="1">The sequence shown here is derived from an EMBL/GenBank/DDBJ whole genome shotgun (WGS) entry which is preliminary data.</text>
</comment>
<gene>
    <name evidence="1" type="ORF">Vadar_017667</name>
</gene>
<evidence type="ECO:0000313" key="2">
    <source>
        <dbReference type="Proteomes" id="UP000828048"/>
    </source>
</evidence>